<evidence type="ECO:0000256" key="1">
    <source>
        <dbReference type="SAM" id="MobiDB-lite"/>
    </source>
</evidence>
<sequence length="37" mass="4019">MQPCRVSGVSDVVASDGAKVSENPDRLSGKRDKLFIR</sequence>
<comment type="caution">
    <text evidence="2">The sequence shown here is derived from an EMBL/GenBank/DDBJ whole genome shotgun (WGS) entry which is preliminary data.</text>
</comment>
<protein>
    <submittedName>
        <fullName evidence="2">Uncharacterized protein</fullName>
    </submittedName>
</protein>
<accession>A0A072N4K5</accession>
<dbReference type="AlphaFoldDB" id="A0A072N4K5"/>
<proteinExistence type="predicted"/>
<feature type="region of interest" description="Disordered" evidence="1">
    <location>
        <begin position="1"/>
        <end position="37"/>
    </location>
</feature>
<dbReference type="STRING" id="1137280.D777_01090"/>
<feature type="compositionally biased region" description="Low complexity" evidence="1">
    <location>
        <begin position="1"/>
        <end position="18"/>
    </location>
</feature>
<gene>
    <name evidence="2" type="ORF">D777_01090</name>
</gene>
<dbReference type="Proteomes" id="UP000035057">
    <property type="component" value="Unassembled WGS sequence"/>
</dbReference>
<organism evidence="2 3">
    <name type="scientific">Marinobacter nitratireducens</name>
    <dbReference type="NCBI Taxonomy" id="1137280"/>
    <lineage>
        <taxon>Bacteria</taxon>
        <taxon>Pseudomonadati</taxon>
        <taxon>Pseudomonadota</taxon>
        <taxon>Gammaproteobacteria</taxon>
        <taxon>Pseudomonadales</taxon>
        <taxon>Marinobacteraceae</taxon>
        <taxon>Marinobacter</taxon>
    </lineage>
</organism>
<keyword evidence="3" id="KW-1185">Reference proteome</keyword>
<evidence type="ECO:0000313" key="3">
    <source>
        <dbReference type="Proteomes" id="UP000035057"/>
    </source>
</evidence>
<reference evidence="2 3" key="1">
    <citation type="submission" date="2012-12" db="EMBL/GenBank/DDBJ databases">
        <title>Genome assembly of Marinobacter sp. AK21.</title>
        <authorList>
            <person name="Khatri I."/>
            <person name="Kumar R."/>
            <person name="Vaidya B."/>
            <person name="Subramanian S."/>
            <person name="Pinnaka A."/>
        </authorList>
    </citation>
    <scope>NUCLEOTIDE SEQUENCE [LARGE SCALE GENOMIC DNA]</scope>
    <source>
        <strain evidence="2 3">AK21</strain>
    </source>
</reference>
<dbReference type="PATRIC" id="fig|1137280.3.peg.905"/>
<name>A0A072N4K5_9GAMM</name>
<dbReference type="EMBL" id="ANIE01000003">
    <property type="protein sequence ID" value="KEF32456.1"/>
    <property type="molecule type" value="Genomic_DNA"/>
</dbReference>
<evidence type="ECO:0000313" key="2">
    <source>
        <dbReference type="EMBL" id="KEF32456.1"/>
    </source>
</evidence>
<feature type="compositionally biased region" description="Basic and acidic residues" evidence="1">
    <location>
        <begin position="22"/>
        <end position="37"/>
    </location>
</feature>